<accession>A0A9X0QW18</accession>
<evidence type="ECO:0000259" key="9">
    <source>
        <dbReference type="Pfam" id="PF13231"/>
    </source>
</evidence>
<dbReference type="AlphaFoldDB" id="A0A9X0QW18"/>
<evidence type="ECO:0000256" key="6">
    <source>
        <dbReference type="ARBA" id="ARBA00022989"/>
    </source>
</evidence>
<keyword evidence="4" id="KW-0808">Transferase</keyword>
<feature type="transmembrane region" description="Helical" evidence="8">
    <location>
        <begin position="200"/>
        <end position="216"/>
    </location>
</feature>
<evidence type="ECO:0000256" key="3">
    <source>
        <dbReference type="ARBA" id="ARBA00022676"/>
    </source>
</evidence>
<dbReference type="EMBL" id="JACOMF010000003">
    <property type="protein sequence ID" value="MBC4014512.1"/>
    <property type="molecule type" value="Genomic_DNA"/>
</dbReference>
<evidence type="ECO:0000256" key="4">
    <source>
        <dbReference type="ARBA" id="ARBA00022679"/>
    </source>
</evidence>
<feature type="transmembrane region" description="Helical" evidence="8">
    <location>
        <begin position="287"/>
        <end position="305"/>
    </location>
</feature>
<organism evidence="10 11">
    <name type="scientific">Siccirubricoccus deserti</name>
    <dbReference type="NCBI Taxonomy" id="2013562"/>
    <lineage>
        <taxon>Bacteria</taxon>
        <taxon>Pseudomonadati</taxon>
        <taxon>Pseudomonadota</taxon>
        <taxon>Alphaproteobacteria</taxon>
        <taxon>Acetobacterales</taxon>
        <taxon>Roseomonadaceae</taxon>
        <taxon>Siccirubricoccus</taxon>
    </lineage>
</organism>
<feature type="transmembrane region" description="Helical" evidence="8">
    <location>
        <begin position="366"/>
        <end position="387"/>
    </location>
</feature>
<evidence type="ECO:0000256" key="8">
    <source>
        <dbReference type="SAM" id="Phobius"/>
    </source>
</evidence>
<reference evidence="10" key="1">
    <citation type="submission" date="2020-08" db="EMBL/GenBank/DDBJ databases">
        <authorList>
            <person name="Hu Y."/>
            <person name="Nguyen S.V."/>
            <person name="Li F."/>
            <person name="Fanning S."/>
        </authorList>
    </citation>
    <scope>NUCLEOTIDE SEQUENCE</scope>
    <source>
        <strain evidence="10">SYSU D8009</strain>
    </source>
</reference>
<keyword evidence="5 8" id="KW-0812">Transmembrane</keyword>
<dbReference type="PANTHER" id="PTHR33908">
    <property type="entry name" value="MANNOSYLTRANSFERASE YKCB-RELATED"/>
    <property type="match status" value="1"/>
</dbReference>
<comment type="caution">
    <text evidence="10">The sequence shown here is derived from an EMBL/GenBank/DDBJ whole genome shotgun (WGS) entry which is preliminary data.</text>
</comment>
<protein>
    <submittedName>
        <fullName evidence="10">Glycosyltransferase family 39 protein</fullName>
    </submittedName>
</protein>
<dbReference type="Pfam" id="PF13231">
    <property type="entry name" value="PMT_2"/>
    <property type="match status" value="1"/>
</dbReference>
<dbReference type="Proteomes" id="UP000600101">
    <property type="component" value="Unassembled WGS sequence"/>
</dbReference>
<proteinExistence type="predicted"/>
<dbReference type="GO" id="GO:0005886">
    <property type="term" value="C:plasma membrane"/>
    <property type="evidence" value="ECO:0007669"/>
    <property type="project" value="UniProtKB-SubCell"/>
</dbReference>
<sequence>MEMLTVNGPAGQAGALPPAPAVAFSLSSRRILAGLGLVTLAAIALRLWRIDAAGYWSDELFSIFWVRQGLDVLWGVGLHVETTPPLYYTLLKPWTAAFGETELAGRGFSALFSALAVPLTYRLAREFAPPGAALLAAALLALSPLQLLYAQEARAYAMLPALYALALLGLVRFCRSGGAGALALYGVMALLLVYTHATSAFTLAALNLVGFGWLLLSRPAGWAAAFRLAAVNVVVVALSVPQILAMIGQQGRFDLAWIPKPDLVGLFGLAGALLADPTPALRLRHTALLALAIAGLLAVLLWRVWPGRRAMLFLAAPPAIFLAVTLLLSLWSPFFLPRIAVWVTVPLAVLLAMVLTSPAAPGWARGGLAVVLALGIGFGLRGVLVTAPAMKEDFRGLAAAMAPQVAPADTIALGPRTNLLGLAFYLEESRQQARWQPAGAPEIQLAPFSPEGVPDAVPLPSAALAARVRAGQRVWLVLNPRDAEEFLEAALVVVPEVPPSVDRRWPLLTVLFWDPAGAR</sequence>
<evidence type="ECO:0000313" key="11">
    <source>
        <dbReference type="Proteomes" id="UP000600101"/>
    </source>
</evidence>
<dbReference type="RefSeq" id="WP_186769278.1">
    <property type="nucleotide sequence ID" value="NZ_JACOMF010000003.1"/>
</dbReference>
<dbReference type="GO" id="GO:0009103">
    <property type="term" value="P:lipopolysaccharide biosynthetic process"/>
    <property type="evidence" value="ECO:0007669"/>
    <property type="project" value="UniProtKB-ARBA"/>
</dbReference>
<keyword evidence="6 8" id="KW-1133">Transmembrane helix</keyword>
<keyword evidence="7 8" id="KW-0472">Membrane</keyword>
<evidence type="ECO:0000256" key="1">
    <source>
        <dbReference type="ARBA" id="ARBA00004651"/>
    </source>
</evidence>
<comment type="subcellular location">
    <subcellularLocation>
        <location evidence="1">Cell membrane</location>
        <topology evidence="1">Multi-pass membrane protein</topology>
    </subcellularLocation>
</comment>
<name>A0A9X0QW18_9PROT</name>
<feature type="transmembrane region" description="Helical" evidence="8">
    <location>
        <begin position="31"/>
        <end position="48"/>
    </location>
</feature>
<dbReference type="PANTHER" id="PTHR33908:SF11">
    <property type="entry name" value="MEMBRANE PROTEIN"/>
    <property type="match status" value="1"/>
</dbReference>
<evidence type="ECO:0000313" key="10">
    <source>
        <dbReference type="EMBL" id="MBC4014512.1"/>
    </source>
</evidence>
<keyword evidence="3" id="KW-0328">Glycosyltransferase</keyword>
<feature type="transmembrane region" description="Helical" evidence="8">
    <location>
        <begin position="339"/>
        <end position="360"/>
    </location>
</feature>
<keyword evidence="2" id="KW-1003">Cell membrane</keyword>
<gene>
    <name evidence="10" type="ORF">H7965_04165</name>
</gene>
<dbReference type="InterPro" id="IPR050297">
    <property type="entry name" value="LipidA_mod_glycosyltrf_83"/>
</dbReference>
<evidence type="ECO:0000256" key="7">
    <source>
        <dbReference type="ARBA" id="ARBA00023136"/>
    </source>
</evidence>
<dbReference type="InterPro" id="IPR038731">
    <property type="entry name" value="RgtA/B/C-like"/>
</dbReference>
<evidence type="ECO:0000256" key="5">
    <source>
        <dbReference type="ARBA" id="ARBA00022692"/>
    </source>
</evidence>
<feature type="transmembrane region" description="Helical" evidence="8">
    <location>
        <begin position="228"/>
        <end position="249"/>
    </location>
</feature>
<feature type="transmembrane region" description="Helical" evidence="8">
    <location>
        <begin position="131"/>
        <end position="149"/>
    </location>
</feature>
<keyword evidence="11" id="KW-1185">Reference proteome</keyword>
<feature type="domain" description="Glycosyltransferase RgtA/B/C/D-like" evidence="9">
    <location>
        <begin position="83"/>
        <end position="238"/>
    </location>
</feature>
<evidence type="ECO:0000256" key="2">
    <source>
        <dbReference type="ARBA" id="ARBA00022475"/>
    </source>
</evidence>
<dbReference type="GO" id="GO:0016763">
    <property type="term" value="F:pentosyltransferase activity"/>
    <property type="evidence" value="ECO:0007669"/>
    <property type="project" value="TreeGrafter"/>
</dbReference>
<feature type="transmembrane region" description="Helical" evidence="8">
    <location>
        <begin position="311"/>
        <end position="332"/>
    </location>
</feature>